<name>A0A7D5YA46_9ACTN</name>
<accession>A0A7D5YA46</accession>
<dbReference type="InterPro" id="IPR043472">
    <property type="entry name" value="Macro_dom-like"/>
</dbReference>
<feature type="domain" description="Macro" evidence="1">
    <location>
        <begin position="1"/>
        <end position="169"/>
    </location>
</feature>
<dbReference type="NCBIfam" id="NF001664">
    <property type="entry name" value="PRK00431.1-6"/>
    <property type="match status" value="1"/>
</dbReference>
<organism evidence="2">
    <name type="scientific">Micromonospora carbonacea</name>
    <dbReference type="NCBI Taxonomy" id="47853"/>
    <lineage>
        <taxon>Bacteria</taxon>
        <taxon>Bacillati</taxon>
        <taxon>Actinomycetota</taxon>
        <taxon>Actinomycetes</taxon>
        <taxon>Micromonosporales</taxon>
        <taxon>Micromonosporaceae</taxon>
        <taxon>Micromonospora</taxon>
    </lineage>
</organism>
<dbReference type="CDD" id="cd02908">
    <property type="entry name" value="Macro_OAADPr_deacetylase"/>
    <property type="match status" value="1"/>
</dbReference>
<proteinExistence type="predicted"/>
<dbReference type="PANTHER" id="PTHR11106">
    <property type="entry name" value="GANGLIOSIDE INDUCED DIFFERENTIATION ASSOCIATED PROTEIN 2-RELATED"/>
    <property type="match status" value="1"/>
</dbReference>
<dbReference type="PANTHER" id="PTHR11106:SF27">
    <property type="entry name" value="MACRO DOMAIN-CONTAINING PROTEIN"/>
    <property type="match status" value="1"/>
</dbReference>
<dbReference type="Gene3D" id="3.40.220.10">
    <property type="entry name" value="Leucine Aminopeptidase, subunit E, domain 1"/>
    <property type="match status" value="1"/>
</dbReference>
<gene>
    <name evidence="2" type="ORF">HZU44_02765</name>
</gene>
<dbReference type="SMART" id="SM00506">
    <property type="entry name" value="A1pp"/>
    <property type="match status" value="1"/>
</dbReference>
<dbReference type="EMBL" id="CP058905">
    <property type="protein sequence ID" value="QLJ99120.1"/>
    <property type="molecule type" value="Genomic_DNA"/>
</dbReference>
<dbReference type="InterPro" id="IPR002589">
    <property type="entry name" value="Macro_dom"/>
</dbReference>
<dbReference type="Pfam" id="PF01661">
    <property type="entry name" value="Macro"/>
    <property type="match status" value="1"/>
</dbReference>
<sequence length="169" mass="17336">MVVIEIVMGDITRENVDAIVTAANESLLGGGGVDGAVHRAAGSRLAQAGGAIGPCKPGDAMATPAFDLDPPVRHIIHAVGPIWEGGGHGEADVLASCYRRSLQVADELCARSVAFPAIATGVYGFPPDQAARIAVATIRSTSTNVQRVRLVAFDGDTRKHLQAAVTATG</sequence>
<reference evidence="2" key="1">
    <citation type="submission" date="2020-08" db="EMBL/GenBank/DDBJ databases">
        <title>A bifunctional nitrone conjugated secondary metabolite targeting the ribosome.</title>
        <authorList>
            <person name="Limbrick E.M."/>
            <person name="Graf M."/>
            <person name="Derewacz D.K."/>
            <person name="Nguyen F."/>
            <person name="Spraggins J.M."/>
            <person name="Wieland M."/>
            <person name="Ynigez-Gutierrez A.E."/>
            <person name="Reisman B.J."/>
            <person name="Zinshteyn B."/>
            <person name="McCulloch K."/>
            <person name="Iverson T.M."/>
            <person name="Green R."/>
            <person name="Wilson D.N."/>
            <person name="Bachmann B.O."/>
        </authorList>
    </citation>
    <scope>NUCLEOTIDE SEQUENCE</scope>
    <source>
        <strain evidence="2">Africana</strain>
    </source>
</reference>
<evidence type="ECO:0000313" key="2">
    <source>
        <dbReference type="EMBL" id="QLJ99120.1"/>
    </source>
</evidence>
<evidence type="ECO:0000259" key="1">
    <source>
        <dbReference type="PROSITE" id="PS51154"/>
    </source>
</evidence>
<dbReference type="AlphaFoldDB" id="A0A7D5YA46"/>
<dbReference type="SUPFAM" id="SSF52949">
    <property type="entry name" value="Macro domain-like"/>
    <property type="match status" value="1"/>
</dbReference>
<protein>
    <submittedName>
        <fullName evidence="2">O-acetyl-ADP-ribose deacetylase</fullName>
    </submittedName>
</protein>
<dbReference type="PROSITE" id="PS51154">
    <property type="entry name" value="MACRO"/>
    <property type="match status" value="1"/>
</dbReference>